<dbReference type="RefSeq" id="WP_346228103.1">
    <property type="nucleotide sequence ID" value="NZ_JBDJAW010000021.1"/>
</dbReference>
<gene>
    <name evidence="1" type="ORF">AAH991_23765</name>
</gene>
<dbReference type="Proteomes" id="UP001447516">
    <property type="component" value="Unassembled WGS sequence"/>
</dbReference>
<keyword evidence="2" id="KW-1185">Reference proteome</keyword>
<evidence type="ECO:0000313" key="1">
    <source>
        <dbReference type="EMBL" id="MEN3538152.1"/>
    </source>
</evidence>
<name>A0ABV0ATI5_9ACTN</name>
<dbReference type="EMBL" id="JBDJAW010000021">
    <property type="protein sequence ID" value="MEN3538152.1"/>
    <property type="molecule type" value="Genomic_DNA"/>
</dbReference>
<proteinExistence type="predicted"/>
<reference evidence="1 2" key="1">
    <citation type="submission" date="2024-05" db="EMBL/GenBank/DDBJ databases">
        <title>Microbispora sp.ZYX-F-249.</title>
        <authorList>
            <person name="Xie H."/>
        </authorList>
    </citation>
    <scope>NUCLEOTIDE SEQUENCE [LARGE SCALE GENOMIC DNA]</scope>
    <source>
        <strain evidence="1 2">ZYX-F-249</strain>
    </source>
</reference>
<comment type="caution">
    <text evidence="1">The sequence shown here is derived from an EMBL/GenBank/DDBJ whole genome shotgun (WGS) entry which is preliminary data.</text>
</comment>
<protein>
    <recommendedName>
        <fullName evidence="3">DUF222 domain-containing protein</fullName>
    </recommendedName>
</protein>
<evidence type="ECO:0000313" key="2">
    <source>
        <dbReference type="Proteomes" id="UP001447516"/>
    </source>
</evidence>
<accession>A0ABV0ATI5</accession>
<sequence length="258" mass="26908">MHGHMPPAMPMLSRGKHRNPSKGACFMEFASYLAGERWSDHPSCTHPLLAGLARLVNDHTSDAARPRLAELIPSVIGLTGDDPRLDARIALCSARAALPVVAHERQLAMAVAILSGEHVLAELEGRPARDLSERSRQALAEVPDATRWACTFGRGVRVSPKGFRRYAAPNTVQLAVRGIAQACVPDPDPLLRDLLAEAIDDCWALLRPAAGTGAGTAAGAVAGTTAGTASGTAAGQPAPATVDPARWADACRLAGVSA</sequence>
<evidence type="ECO:0008006" key="3">
    <source>
        <dbReference type="Google" id="ProtNLM"/>
    </source>
</evidence>
<organism evidence="1 2">
    <name type="scientific">Microbispora maris</name>
    <dbReference type="NCBI Taxonomy" id="3144104"/>
    <lineage>
        <taxon>Bacteria</taxon>
        <taxon>Bacillati</taxon>
        <taxon>Actinomycetota</taxon>
        <taxon>Actinomycetes</taxon>
        <taxon>Streptosporangiales</taxon>
        <taxon>Streptosporangiaceae</taxon>
        <taxon>Microbispora</taxon>
    </lineage>
</organism>